<keyword evidence="1" id="KW-0560">Oxidoreductase</keyword>
<keyword evidence="5" id="KW-1185">Reference proteome</keyword>
<dbReference type="GO" id="GO:0051537">
    <property type="term" value="F:2 iron, 2 sulfur cluster binding"/>
    <property type="evidence" value="ECO:0007669"/>
    <property type="project" value="InterPro"/>
</dbReference>
<dbReference type="PANTHER" id="PTHR40562">
    <property type="match status" value="1"/>
</dbReference>
<name>A0A9X1WI70_9VIBR</name>
<comment type="caution">
    <text evidence="4">The sequence shown here is derived from an EMBL/GenBank/DDBJ whole genome shotgun (WGS) entry which is preliminary data.</text>
</comment>
<evidence type="ECO:0000256" key="1">
    <source>
        <dbReference type="ARBA" id="ARBA00023002"/>
    </source>
</evidence>
<dbReference type="RefSeq" id="WP_244357037.1">
    <property type="nucleotide sequence ID" value="NZ_JAJNNZ010000006.1"/>
</dbReference>
<dbReference type="Gene3D" id="2.102.10.10">
    <property type="entry name" value="Rieske [2Fe-2S] iron-sulphur domain"/>
    <property type="match status" value="1"/>
</dbReference>
<dbReference type="NCBIfam" id="TIGR02378">
    <property type="entry name" value="nirD_assim_sml"/>
    <property type="match status" value="1"/>
</dbReference>
<evidence type="ECO:0000256" key="2">
    <source>
        <dbReference type="ARBA" id="ARBA00023063"/>
    </source>
</evidence>
<accession>A0A9X1WI70</accession>
<dbReference type="PANTHER" id="PTHR40562:SF1">
    <property type="entry name" value="NITRITE REDUCTASE (NADH) SMALL SUBUNIT"/>
    <property type="match status" value="1"/>
</dbReference>
<gene>
    <name evidence="4" type="primary">nirD</name>
    <name evidence="4" type="ORF">LNL84_09690</name>
</gene>
<proteinExistence type="predicted"/>
<feature type="domain" description="Rieske-like [2Fe-2S]" evidence="3">
    <location>
        <begin position="3"/>
        <end position="107"/>
    </location>
</feature>
<dbReference type="GO" id="GO:0042128">
    <property type="term" value="P:nitrate assimilation"/>
    <property type="evidence" value="ECO:0007669"/>
    <property type="project" value="UniProtKB-KW"/>
</dbReference>
<protein>
    <submittedName>
        <fullName evidence="4">Nitrite reductase small subunit NirD</fullName>
    </submittedName>
</protein>
<dbReference type="EMBL" id="JAJNNZ010000006">
    <property type="protein sequence ID" value="MCJ2377099.1"/>
    <property type="molecule type" value="Genomic_DNA"/>
</dbReference>
<organism evidence="4 5">
    <name type="scientific">Vibrio gelatinilyticus</name>
    <dbReference type="NCBI Taxonomy" id="2893468"/>
    <lineage>
        <taxon>Bacteria</taxon>
        <taxon>Pseudomonadati</taxon>
        <taxon>Pseudomonadota</taxon>
        <taxon>Gammaproteobacteria</taxon>
        <taxon>Vibrionales</taxon>
        <taxon>Vibrionaceae</taxon>
        <taxon>Vibrio</taxon>
    </lineage>
</organism>
<evidence type="ECO:0000259" key="3">
    <source>
        <dbReference type="Pfam" id="PF13806"/>
    </source>
</evidence>
<dbReference type="PROSITE" id="PS51300">
    <property type="entry name" value="NIRD"/>
    <property type="match status" value="1"/>
</dbReference>
<dbReference type="InterPro" id="IPR017881">
    <property type="entry name" value="NirD"/>
</dbReference>
<evidence type="ECO:0000313" key="5">
    <source>
        <dbReference type="Proteomes" id="UP001139488"/>
    </source>
</evidence>
<dbReference type="InterPro" id="IPR036922">
    <property type="entry name" value="Rieske_2Fe-2S_sf"/>
</dbReference>
<dbReference type="GO" id="GO:0008942">
    <property type="term" value="F:nitrite reductase [NAD(P)H] activity"/>
    <property type="evidence" value="ECO:0007669"/>
    <property type="project" value="InterPro"/>
</dbReference>
<evidence type="ECO:0000313" key="4">
    <source>
        <dbReference type="EMBL" id="MCJ2377099.1"/>
    </source>
</evidence>
<dbReference type="InterPro" id="IPR012748">
    <property type="entry name" value="Rieske-like_NirD"/>
</dbReference>
<dbReference type="CDD" id="cd03529">
    <property type="entry name" value="Rieske_NirD"/>
    <property type="match status" value="1"/>
</dbReference>
<dbReference type="AlphaFoldDB" id="A0A9X1WI70"/>
<dbReference type="Proteomes" id="UP001139488">
    <property type="component" value="Unassembled WGS sequence"/>
</dbReference>
<sequence>MSEWKTVCHIKDLVPQTGVCAKVGAQQVAIFYCSRTSSIYATSNYDPVGQANVISRGIMGSTQGEPIVASPLYKEAYSLRTGICLDNDKLKLDTFPIRIEKSLVQVQAH</sequence>
<dbReference type="SUPFAM" id="SSF50022">
    <property type="entry name" value="ISP domain"/>
    <property type="match status" value="1"/>
</dbReference>
<dbReference type="Pfam" id="PF13806">
    <property type="entry name" value="Rieske_2"/>
    <property type="match status" value="1"/>
</dbReference>
<keyword evidence="2" id="KW-0534">Nitrate assimilation</keyword>
<reference evidence="4" key="1">
    <citation type="submission" date="2021-11" db="EMBL/GenBank/DDBJ databases">
        <title>Vibrio ZSDE26 sp. nov. and Vibrio ZSDZ34 sp. nov., isolated from coastal seawater in Qingdao.</title>
        <authorList>
            <person name="Zhang P."/>
        </authorList>
    </citation>
    <scope>NUCLEOTIDE SEQUENCE</scope>
    <source>
        <strain evidence="4">ZSDZ34</strain>
    </source>
</reference>